<dbReference type="Proteomes" id="UP000237000">
    <property type="component" value="Unassembled WGS sequence"/>
</dbReference>
<keyword evidence="2" id="KW-1185">Reference proteome</keyword>
<organism evidence="1 2">
    <name type="scientific">Trema orientale</name>
    <name type="common">Charcoal tree</name>
    <name type="synonym">Celtis orientalis</name>
    <dbReference type="NCBI Taxonomy" id="63057"/>
    <lineage>
        <taxon>Eukaryota</taxon>
        <taxon>Viridiplantae</taxon>
        <taxon>Streptophyta</taxon>
        <taxon>Embryophyta</taxon>
        <taxon>Tracheophyta</taxon>
        <taxon>Spermatophyta</taxon>
        <taxon>Magnoliopsida</taxon>
        <taxon>eudicotyledons</taxon>
        <taxon>Gunneridae</taxon>
        <taxon>Pentapetalae</taxon>
        <taxon>rosids</taxon>
        <taxon>fabids</taxon>
        <taxon>Rosales</taxon>
        <taxon>Cannabaceae</taxon>
        <taxon>Trema</taxon>
    </lineage>
</organism>
<dbReference type="OrthoDB" id="10349984at2759"/>
<dbReference type="AlphaFoldDB" id="A0A2P5FE27"/>
<proteinExistence type="predicted"/>
<dbReference type="InParanoid" id="A0A2P5FE27"/>
<comment type="caution">
    <text evidence="1">The sequence shown here is derived from an EMBL/GenBank/DDBJ whole genome shotgun (WGS) entry which is preliminary data.</text>
</comment>
<dbReference type="EMBL" id="JXTC01000041">
    <property type="protein sequence ID" value="PON96041.1"/>
    <property type="molecule type" value="Genomic_DNA"/>
</dbReference>
<reference evidence="2" key="1">
    <citation type="submission" date="2016-06" db="EMBL/GenBank/DDBJ databases">
        <title>Parallel loss of symbiosis genes in relatives of nitrogen-fixing non-legume Parasponia.</title>
        <authorList>
            <person name="Van Velzen R."/>
            <person name="Holmer R."/>
            <person name="Bu F."/>
            <person name="Rutten L."/>
            <person name="Van Zeijl A."/>
            <person name="Liu W."/>
            <person name="Santuari L."/>
            <person name="Cao Q."/>
            <person name="Sharma T."/>
            <person name="Shen D."/>
            <person name="Roswanjaya Y."/>
            <person name="Wardhani T."/>
            <person name="Kalhor M.S."/>
            <person name="Jansen J."/>
            <person name="Van den Hoogen J."/>
            <person name="Gungor B."/>
            <person name="Hartog M."/>
            <person name="Hontelez J."/>
            <person name="Verver J."/>
            <person name="Yang W.-C."/>
            <person name="Schijlen E."/>
            <person name="Repin R."/>
            <person name="Schilthuizen M."/>
            <person name="Schranz E."/>
            <person name="Heidstra R."/>
            <person name="Miyata K."/>
            <person name="Fedorova E."/>
            <person name="Kohlen W."/>
            <person name="Bisseling T."/>
            <person name="Smit S."/>
            <person name="Geurts R."/>
        </authorList>
    </citation>
    <scope>NUCLEOTIDE SEQUENCE [LARGE SCALE GENOMIC DNA]</scope>
    <source>
        <strain evidence="2">cv. RG33-2</strain>
    </source>
</reference>
<evidence type="ECO:0000313" key="2">
    <source>
        <dbReference type="Proteomes" id="UP000237000"/>
    </source>
</evidence>
<name>A0A2P5FE27_TREOI</name>
<accession>A0A2P5FE27</accession>
<evidence type="ECO:0000313" key="1">
    <source>
        <dbReference type="EMBL" id="PON96041.1"/>
    </source>
</evidence>
<sequence length="102" mass="11213">MGCCSSGTGQFVSGKLLLPFLEEEKGIILGSNFLHCPLKFGLRNLGFAMRALGEGERERLVELEGKVRDVNGGFGDTYWRTAETAIALSLRRFCRGELTLSI</sequence>
<gene>
    <name evidence="1" type="ORF">TorRG33x02_082890</name>
</gene>
<protein>
    <submittedName>
        <fullName evidence="1">Uncharacterized protein</fullName>
    </submittedName>
</protein>